<comment type="caution">
    <text evidence="1">The sequence shown here is derived from an EMBL/GenBank/DDBJ whole genome shotgun (WGS) entry which is preliminary data.</text>
</comment>
<organism evidence="1">
    <name type="scientific">hydrocarbon metagenome</name>
    <dbReference type="NCBI Taxonomy" id="938273"/>
    <lineage>
        <taxon>unclassified sequences</taxon>
        <taxon>metagenomes</taxon>
        <taxon>ecological metagenomes</taxon>
    </lineage>
</organism>
<dbReference type="EMBL" id="LNQE01000672">
    <property type="protein sequence ID" value="KUG25501.1"/>
    <property type="molecule type" value="Genomic_DNA"/>
</dbReference>
<sequence length="38" mass="4447">MVAIGYFLRKKHHKNITPFYAISAKEYFLFISILLSEG</sequence>
<reference evidence="1" key="1">
    <citation type="journal article" date="2015" name="Proc. Natl. Acad. Sci. U.S.A.">
        <title>Networks of energetic and metabolic interactions define dynamics in microbial communities.</title>
        <authorList>
            <person name="Embree M."/>
            <person name="Liu J.K."/>
            <person name="Al-Bassam M.M."/>
            <person name="Zengler K."/>
        </authorList>
    </citation>
    <scope>NUCLEOTIDE SEQUENCE</scope>
</reference>
<protein>
    <submittedName>
        <fullName evidence="1">Uncharacterized protein</fullName>
    </submittedName>
</protein>
<proteinExistence type="predicted"/>
<name>A0A0W8FXA6_9ZZZZ</name>
<accession>A0A0W8FXA6</accession>
<evidence type="ECO:0000313" key="1">
    <source>
        <dbReference type="EMBL" id="KUG25501.1"/>
    </source>
</evidence>
<gene>
    <name evidence="1" type="ORF">ASZ90_004675</name>
</gene>
<dbReference type="AlphaFoldDB" id="A0A0W8FXA6"/>